<dbReference type="EMBL" id="JAWWNJ010000076">
    <property type="protein sequence ID" value="KAK7006445.1"/>
    <property type="molecule type" value="Genomic_DNA"/>
</dbReference>
<name>A0AAW0ACR5_9AGAR</name>
<organism evidence="1 2">
    <name type="scientific">Favolaschia claudopus</name>
    <dbReference type="NCBI Taxonomy" id="2862362"/>
    <lineage>
        <taxon>Eukaryota</taxon>
        <taxon>Fungi</taxon>
        <taxon>Dikarya</taxon>
        <taxon>Basidiomycota</taxon>
        <taxon>Agaricomycotina</taxon>
        <taxon>Agaricomycetes</taxon>
        <taxon>Agaricomycetidae</taxon>
        <taxon>Agaricales</taxon>
        <taxon>Marasmiineae</taxon>
        <taxon>Mycenaceae</taxon>
        <taxon>Favolaschia</taxon>
    </lineage>
</organism>
<keyword evidence="2" id="KW-1185">Reference proteome</keyword>
<protein>
    <submittedName>
        <fullName evidence="1">Uncharacterized protein</fullName>
    </submittedName>
</protein>
<reference evidence="1 2" key="1">
    <citation type="journal article" date="2024" name="J Genomics">
        <title>Draft genome sequencing and assembly of Favolaschia claudopus CIRM-BRFM 2984 isolated from oak limbs.</title>
        <authorList>
            <person name="Navarro D."/>
            <person name="Drula E."/>
            <person name="Chaduli D."/>
            <person name="Cazenave R."/>
            <person name="Ahrendt S."/>
            <person name="Wang J."/>
            <person name="Lipzen A."/>
            <person name="Daum C."/>
            <person name="Barry K."/>
            <person name="Grigoriev I.V."/>
            <person name="Favel A."/>
            <person name="Rosso M.N."/>
            <person name="Martin F."/>
        </authorList>
    </citation>
    <scope>NUCLEOTIDE SEQUENCE [LARGE SCALE GENOMIC DNA]</scope>
    <source>
        <strain evidence="1 2">CIRM-BRFM 2984</strain>
    </source>
</reference>
<dbReference type="Proteomes" id="UP001362999">
    <property type="component" value="Unassembled WGS sequence"/>
</dbReference>
<evidence type="ECO:0000313" key="1">
    <source>
        <dbReference type="EMBL" id="KAK7006445.1"/>
    </source>
</evidence>
<comment type="caution">
    <text evidence="1">The sequence shown here is derived from an EMBL/GenBank/DDBJ whole genome shotgun (WGS) entry which is preliminary data.</text>
</comment>
<sequence length="280" mass="31237">MPSSPPCNSRIDWIMHCLNPDASPATFPVPSKPSSAYGQCNSETAPLASSAPSRFRVRRRAPITKKQLATLATPEAEAAWCAAWDALGKRLEEVFKGSDLPQTAEERLEETLQECAIPSRNDFKIITKRRGNRGYDLQRGERYLPYDFEEMMQVFSGESKITAAVITYDYCCPWGLGITDGEPVERAWAEQMPCPEVKLMPEGSRHCLLCGKRNFSKPTHHAQEISRSVSPKFVELGMVDDKELPDLEDMSDGDEILRGVLDGGKKYSSPVCICIFKAKL</sequence>
<dbReference type="AlphaFoldDB" id="A0AAW0ACR5"/>
<gene>
    <name evidence="1" type="ORF">R3P38DRAFT_3214498</name>
</gene>
<evidence type="ECO:0000313" key="2">
    <source>
        <dbReference type="Proteomes" id="UP001362999"/>
    </source>
</evidence>
<accession>A0AAW0ACR5</accession>
<proteinExistence type="predicted"/>